<dbReference type="Pfam" id="PF06830">
    <property type="entry name" value="Root_cap"/>
    <property type="match status" value="1"/>
</dbReference>
<dbReference type="InterPro" id="IPR009646">
    <property type="entry name" value="Root_cap"/>
</dbReference>
<comment type="caution">
    <text evidence="1">The sequence shown here is derived from an EMBL/GenBank/DDBJ whole genome shotgun (WGS) entry which is preliminary data.</text>
</comment>
<protein>
    <submittedName>
        <fullName evidence="1">Uncharacterized protein</fullName>
    </submittedName>
</protein>
<accession>A0A978VUW9</accession>
<name>A0A978VUW9_ZIZJJ</name>
<dbReference type="Proteomes" id="UP000813462">
    <property type="component" value="Unassembled WGS sequence"/>
</dbReference>
<sequence>MKVVSSTAAASVKPYANIENATVMDMALFVMILDDHFQINARFIGTRPRGRNRDFKWVQALSIMFKTQTLVVAAKRVSHWHDNVDALVVRWGDVLVNIHTDGDVKGVLGKTYRPNYVSTVKIRVPMPMIGGEVKYHTPSFLSPAYKACRFQRPSMLALDGIA</sequence>
<dbReference type="AlphaFoldDB" id="A0A978VUW9"/>
<evidence type="ECO:0000313" key="2">
    <source>
        <dbReference type="Proteomes" id="UP000813462"/>
    </source>
</evidence>
<proteinExistence type="predicted"/>
<organism evidence="1 2">
    <name type="scientific">Ziziphus jujuba var. spinosa</name>
    <dbReference type="NCBI Taxonomy" id="714518"/>
    <lineage>
        <taxon>Eukaryota</taxon>
        <taxon>Viridiplantae</taxon>
        <taxon>Streptophyta</taxon>
        <taxon>Embryophyta</taxon>
        <taxon>Tracheophyta</taxon>
        <taxon>Spermatophyta</taxon>
        <taxon>Magnoliopsida</taxon>
        <taxon>eudicotyledons</taxon>
        <taxon>Gunneridae</taxon>
        <taxon>Pentapetalae</taxon>
        <taxon>rosids</taxon>
        <taxon>fabids</taxon>
        <taxon>Rosales</taxon>
        <taxon>Rhamnaceae</taxon>
        <taxon>Paliureae</taxon>
        <taxon>Ziziphus</taxon>
    </lineage>
</organism>
<reference evidence="1" key="1">
    <citation type="journal article" date="2021" name="Front. Plant Sci.">
        <title>Chromosome-Scale Genome Assembly for Chinese Sour Jujube and Insights Into Its Genome Evolution and Domestication Signature.</title>
        <authorList>
            <person name="Shen L.-Y."/>
            <person name="Luo H."/>
            <person name="Wang X.-L."/>
            <person name="Wang X.-M."/>
            <person name="Qiu X.-J."/>
            <person name="Liu H."/>
            <person name="Zhou S.-S."/>
            <person name="Jia K.-H."/>
            <person name="Nie S."/>
            <person name="Bao Y.-T."/>
            <person name="Zhang R.-G."/>
            <person name="Yun Q.-Z."/>
            <person name="Chai Y.-H."/>
            <person name="Lu J.-Y."/>
            <person name="Li Y."/>
            <person name="Zhao S.-W."/>
            <person name="Mao J.-F."/>
            <person name="Jia S.-G."/>
            <person name="Mao Y.-M."/>
        </authorList>
    </citation>
    <scope>NUCLEOTIDE SEQUENCE</scope>
    <source>
        <strain evidence="1">AT0</strain>
        <tissue evidence="1">Leaf</tissue>
    </source>
</reference>
<gene>
    <name evidence="1" type="ORF">FEM48_Zijuj02G0092700</name>
</gene>
<evidence type="ECO:0000313" key="1">
    <source>
        <dbReference type="EMBL" id="KAH7542614.1"/>
    </source>
</evidence>
<dbReference type="PANTHER" id="PTHR31656">
    <property type="entry name" value="ROOT CAP DOMAIN-CONTAINING PROTEIN"/>
    <property type="match status" value="1"/>
</dbReference>
<dbReference type="EMBL" id="JAEACU010000002">
    <property type="protein sequence ID" value="KAH7542614.1"/>
    <property type="molecule type" value="Genomic_DNA"/>
</dbReference>